<dbReference type="Proteomes" id="UP000824998">
    <property type="component" value="Unassembled WGS sequence"/>
</dbReference>
<protein>
    <submittedName>
        <fullName evidence="1">Uncharacterized protein</fullName>
    </submittedName>
</protein>
<dbReference type="EMBL" id="MU251360">
    <property type="protein sequence ID" value="KAG9239290.1"/>
    <property type="molecule type" value="Genomic_DNA"/>
</dbReference>
<accession>A0A9P7YT50</accession>
<comment type="caution">
    <text evidence="1">The sequence shown here is derived from an EMBL/GenBank/DDBJ whole genome shotgun (WGS) entry which is preliminary data.</text>
</comment>
<name>A0A9P7YT50_9HELO</name>
<dbReference type="AlphaFoldDB" id="A0A9P7YT50"/>
<evidence type="ECO:0000313" key="2">
    <source>
        <dbReference type="Proteomes" id="UP000824998"/>
    </source>
</evidence>
<gene>
    <name evidence="1" type="ORF">BJ875DRAFT_221655</name>
</gene>
<sequence>MMASTMFLPPSHPPTWHSIHSFDPPGPAYPVSGASGCLVVSVRFQYPPSPPFSESWKRRGSSLGSTFIIWWPVSKPPRSSFQQTHLHRHPSRPLEESPSPILLLETVDHPGIATAAFEKSRRRDTVICGQSLCHQHLSNIKFFLSKSRALKDSLHASTRRGAAQNDALGPVERSCGGCALWYFGRCCVAKLSTIRRPHLRSSLCLV</sequence>
<proteinExistence type="predicted"/>
<organism evidence="1 2">
    <name type="scientific">Amylocarpus encephaloides</name>
    <dbReference type="NCBI Taxonomy" id="45428"/>
    <lineage>
        <taxon>Eukaryota</taxon>
        <taxon>Fungi</taxon>
        <taxon>Dikarya</taxon>
        <taxon>Ascomycota</taxon>
        <taxon>Pezizomycotina</taxon>
        <taxon>Leotiomycetes</taxon>
        <taxon>Helotiales</taxon>
        <taxon>Helotiales incertae sedis</taxon>
        <taxon>Amylocarpus</taxon>
    </lineage>
</organism>
<reference evidence="1" key="1">
    <citation type="journal article" date="2021" name="IMA Fungus">
        <title>Genomic characterization of three marine fungi, including Emericellopsis atlantica sp. nov. with signatures of a generalist lifestyle and marine biomass degradation.</title>
        <authorList>
            <person name="Hagestad O.C."/>
            <person name="Hou L."/>
            <person name="Andersen J.H."/>
            <person name="Hansen E.H."/>
            <person name="Altermark B."/>
            <person name="Li C."/>
            <person name="Kuhnert E."/>
            <person name="Cox R.J."/>
            <person name="Crous P.W."/>
            <person name="Spatafora J.W."/>
            <person name="Lail K."/>
            <person name="Amirebrahimi M."/>
            <person name="Lipzen A."/>
            <person name="Pangilinan J."/>
            <person name="Andreopoulos W."/>
            <person name="Hayes R.D."/>
            <person name="Ng V."/>
            <person name="Grigoriev I.V."/>
            <person name="Jackson S.A."/>
            <person name="Sutton T.D.S."/>
            <person name="Dobson A.D.W."/>
            <person name="Rama T."/>
        </authorList>
    </citation>
    <scope>NUCLEOTIDE SEQUENCE</scope>
    <source>
        <strain evidence="1">TRa018bII</strain>
    </source>
</reference>
<evidence type="ECO:0000313" key="1">
    <source>
        <dbReference type="EMBL" id="KAG9239290.1"/>
    </source>
</evidence>
<keyword evidence="2" id="KW-1185">Reference proteome</keyword>